<dbReference type="OrthoDB" id="1792at2759"/>
<dbReference type="GO" id="GO:0030897">
    <property type="term" value="C:HOPS complex"/>
    <property type="evidence" value="ECO:0007669"/>
    <property type="project" value="TreeGrafter"/>
</dbReference>
<dbReference type="PANTHER" id="PTHR12811:SF0">
    <property type="entry name" value="VACUOLAR PROTEIN SORTING-ASSOCIATED PROTEIN 16 HOMOLOG"/>
    <property type="match status" value="1"/>
</dbReference>
<feature type="domain" description="Vps16 N-terminal" evidence="1">
    <location>
        <begin position="7"/>
        <end position="88"/>
    </location>
</feature>
<organism evidence="2 3">
    <name type="scientific">Blumeria graminis f. sp. tritici 96224</name>
    <dbReference type="NCBI Taxonomy" id="1268274"/>
    <lineage>
        <taxon>Eukaryota</taxon>
        <taxon>Fungi</taxon>
        <taxon>Dikarya</taxon>
        <taxon>Ascomycota</taxon>
        <taxon>Pezizomycotina</taxon>
        <taxon>Leotiomycetes</taxon>
        <taxon>Erysiphales</taxon>
        <taxon>Erysiphaceae</taxon>
        <taxon>Blumeria</taxon>
    </lineage>
</organism>
<dbReference type="GO" id="GO:0006886">
    <property type="term" value="P:intracellular protein transport"/>
    <property type="evidence" value="ECO:0007669"/>
    <property type="project" value="InterPro"/>
</dbReference>
<dbReference type="SUPFAM" id="SSF101898">
    <property type="entry name" value="NHL repeat"/>
    <property type="match status" value="1"/>
</dbReference>
<dbReference type="Pfam" id="PF04841">
    <property type="entry name" value="Vps16_N"/>
    <property type="match status" value="1"/>
</dbReference>
<dbReference type="PANTHER" id="PTHR12811">
    <property type="entry name" value="VACUOLAR PROTEIN SORTING VPS16"/>
    <property type="match status" value="1"/>
</dbReference>
<accession>A0A656KJY9</accession>
<dbReference type="GO" id="GO:0042144">
    <property type="term" value="P:vacuole fusion, non-autophagic"/>
    <property type="evidence" value="ECO:0007669"/>
    <property type="project" value="TreeGrafter"/>
</dbReference>
<sequence length="109" mass="12085">MLDIGPFTHIIVSPNGKFVALYTATGTIYVITSDCQNRLSEHDTKTVVAPRDIQWCGNDAVVIGWEDEIHIIGPGSAPVKYFFDSRVHLIPGNTKLIKSKLTAKSFQRL</sequence>
<proteinExistence type="predicted"/>
<evidence type="ECO:0000313" key="3">
    <source>
        <dbReference type="Proteomes" id="UP000053110"/>
    </source>
</evidence>
<name>A0A656KJY9_BLUGR</name>
<dbReference type="GO" id="GO:0016197">
    <property type="term" value="P:endosomal transport"/>
    <property type="evidence" value="ECO:0007669"/>
    <property type="project" value="TreeGrafter"/>
</dbReference>
<dbReference type="GO" id="GO:0003779">
    <property type="term" value="F:actin binding"/>
    <property type="evidence" value="ECO:0007669"/>
    <property type="project" value="TreeGrafter"/>
</dbReference>
<gene>
    <name evidence="2" type="ORF">BGT96224_2324B</name>
</gene>
<dbReference type="EMBL" id="KE375040">
    <property type="protein sequence ID" value="EPQ65087.1"/>
    <property type="molecule type" value="Genomic_DNA"/>
</dbReference>
<dbReference type="InterPro" id="IPR016534">
    <property type="entry name" value="VPS16"/>
</dbReference>
<dbReference type="Proteomes" id="UP000053110">
    <property type="component" value="Unassembled WGS sequence"/>
</dbReference>
<evidence type="ECO:0000259" key="1">
    <source>
        <dbReference type="Pfam" id="PF04841"/>
    </source>
</evidence>
<dbReference type="AlphaFoldDB" id="A0A656KJY9"/>
<dbReference type="InterPro" id="IPR006926">
    <property type="entry name" value="Vps16_N"/>
</dbReference>
<reference evidence="3" key="1">
    <citation type="journal article" date="2013" name="Nat. Genet.">
        <title>The wheat powdery mildew genome shows the unique evolution of an obligate biotroph.</title>
        <authorList>
            <person name="Wicker T."/>
            <person name="Oberhaensli S."/>
            <person name="Parlange F."/>
            <person name="Buchmann J.P."/>
            <person name="Shatalina M."/>
            <person name="Roffler S."/>
            <person name="Ben-David R."/>
            <person name="Dolezel J."/>
            <person name="Simkova H."/>
            <person name="Schulze-Lefert P."/>
            <person name="Spanu P.D."/>
            <person name="Bruggmann R."/>
            <person name="Amselem J."/>
            <person name="Quesneville H."/>
            <person name="Ver Loren van Themaat E."/>
            <person name="Paape T."/>
            <person name="Shimizu K.K."/>
            <person name="Keller B."/>
        </authorList>
    </citation>
    <scope>NUCLEOTIDE SEQUENCE [LARGE SCALE GENOMIC DNA]</scope>
    <source>
        <strain evidence="3">96224</strain>
    </source>
</reference>
<dbReference type="GO" id="GO:0005768">
    <property type="term" value="C:endosome"/>
    <property type="evidence" value="ECO:0007669"/>
    <property type="project" value="TreeGrafter"/>
</dbReference>
<protein>
    <recommendedName>
        <fullName evidence="1">Vps16 N-terminal domain-containing protein</fullName>
    </recommendedName>
</protein>
<evidence type="ECO:0000313" key="2">
    <source>
        <dbReference type="EMBL" id="EPQ65087.1"/>
    </source>
</evidence>